<proteinExistence type="predicted"/>
<sequence>MPTRLHYRQEAYCTGCAVRSGAVAR</sequence>
<organism evidence="1 2">
    <name type="scientific">Nocardia kruczakiae</name>
    <dbReference type="NCBI Taxonomy" id="261477"/>
    <lineage>
        <taxon>Bacteria</taxon>
        <taxon>Bacillati</taxon>
        <taxon>Actinomycetota</taxon>
        <taxon>Actinomycetes</taxon>
        <taxon>Mycobacteriales</taxon>
        <taxon>Nocardiaceae</taxon>
        <taxon>Nocardia</taxon>
    </lineage>
</organism>
<protein>
    <submittedName>
        <fullName evidence="1">Uncharacterized protein</fullName>
    </submittedName>
</protein>
<accession>A0ABU1XM90</accession>
<dbReference type="EMBL" id="JAVDWW010000008">
    <property type="protein sequence ID" value="MDR7171146.1"/>
    <property type="molecule type" value="Genomic_DNA"/>
</dbReference>
<reference evidence="1 2" key="1">
    <citation type="submission" date="2023-07" db="EMBL/GenBank/DDBJ databases">
        <title>Sorghum-associated microbial communities from plants grown in Nebraska, USA.</title>
        <authorList>
            <person name="Schachtman D."/>
        </authorList>
    </citation>
    <scope>NUCLEOTIDE SEQUENCE [LARGE SCALE GENOMIC DNA]</scope>
    <source>
        <strain evidence="1 2">4272</strain>
    </source>
</reference>
<evidence type="ECO:0000313" key="2">
    <source>
        <dbReference type="Proteomes" id="UP001251217"/>
    </source>
</evidence>
<comment type="caution">
    <text evidence="1">The sequence shown here is derived from an EMBL/GenBank/DDBJ whole genome shotgun (WGS) entry which is preliminary data.</text>
</comment>
<gene>
    <name evidence="1" type="ORF">J2W56_004905</name>
</gene>
<dbReference type="Proteomes" id="UP001251217">
    <property type="component" value="Unassembled WGS sequence"/>
</dbReference>
<evidence type="ECO:0000313" key="1">
    <source>
        <dbReference type="EMBL" id="MDR7171146.1"/>
    </source>
</evidence>
<keyword evidence="2" id="KW-1185">Reference proteome</keyword>
<name>A0ABU1XM90_9NOCA</name>